<comment type="catalytic activity">
    <reaction evidence="4">
        <text>an N-acyl-L-alpha-aminoacyl-tRNA + H2O = an N-acyl-L-amino acid + a tRNA + H(+)</text>
        <dbReference type="Rhea" id="RHEA:54448"/>
        <dbReference type="Rhea" id="RHEA-COMP:10123"/>
        <dbReference type="Rhea" id="RHEA-COMP:13883"/>
        <dbReference type="ChEBI" id="CHEBI:15377"/>
        <dbReference type="ChEBI" id="CHEBI:15378"/>
        <dbReference type="ChEBI" id="CHEBI:59874"/>
        <dbReference type="ChEBI" id="CHEBI:78442"/>
        <dbReference type="ChEBI" id="CHEBI:138191"/>
        <dbReference type="EC" id="3.1.1.29"/>
    </reaction>
</comment>
<dbReference type="OrthoDB" id="1733656at2759"/>
<dbReference type="RefSeq" id="XP_007604413.1">
    <property type="nucleotide sequence ID" value="XM_007604351.1"/>
</dbReference>
<name>L2GMT3_VITCO</name>
<proteinExistence type="inferred from homology"/>
<dbReference type="PANTHER" id="PTHR12649">
    <property type="entry name" value="PEPTIDYL-TRNA HYDROLASE 2"/>
    <property type="match status" value="1"/>
</dbReference>
<dbReference type="HOGENOM" id="CLU_1327301_0_0_1"/>
<reference evidence="7" key="1">
    <citation type="submission" date="2011-05" db="EMBL/GenBank/DDBJ databases">
        <title>The genome sequence of Vittaforma corneae strain ATCC 50505.</title>
        <authorList>
            <consortium name="The Broad Institute Genome Sequencing Platform"/>
            <person name="Cuomo C."/>
            <person name="Didier E."/>
            <person name="Bowers L."/>
            <person name="Young S.K."/>
            <person name="Zeng Q."/>
            <person name="Gargeya S."/>
            <person name="Fitzgerald M."/>
            <person name="Haas B."/>
            <person name="Abouelleil A."/>
            <person name="Alvarado L."/>
            <person name="Arachchi H.M."/>
            <person name="Berlin A."/>
            <person name="Chapman S.B."/>
            <person name="Gearin G."/>
            <person name="Goldberg J."/>
            <person name="Griggs A."/>
            <person name="Gujja S."/>
            <person name="Hansen M."/>
            <person name="Heiman D."/>
            <person name="Howarth C."/>
            <person name="Larimer J."/>
            <person name="Lui A."/>
            <person name="MacDonald P.J.P."/>
            <person name="McCowen C."/>
            <person name="Montmayeur A."/>
            <person name="Murphy C."/>
            <person name="Neiman D."/>
            <person name="Pearson M."/>
            <person name="Priest M."/>
            <person name="Roberts A."/>
            <person name="Saif S."/>
            <person name="Shea T."/>
            <person name="Sisk P."/>
            <person name="Stolte C."/>
            <person name="Sykes S."/>
            <person name="Wortman J."/>
            <person name="Nusbaum C."/>
            <person name="Birren B."/>
        </authorList>
    </citation>
    <scope>NUCLEOTIDE SEQUENCE [LARGE SCALE GENOMIC DNA]</scope>
    <source>
        <strain evidence="7">ATCC 50505</strain>
    </source>
</reference>
<dbReference type="PANTHER" id="PTHR12649:SF11">
    <property type="entry name" value="PEPTIDYL-TRNA HYDROLASE 2, MITOCHONDRIAL"/>
    <property type="match status" value="1"/>
</dbReference>
<dbReference type="EMBL" id="JH370136">
    <property type="protein sequence ID" value="ELA41949.1"/>
    <property type="molecule type" value="Genomic_DNA"/>
</dbReference>
<keyword evidence="2 6" id="KW-0378">Hydrolase</keyword>
<keyword evidence="7" id="KW-1185">Reference proteome</keyword>
<dbReference type="STRING" id="993615.L2GMT3"/>
<evidence type="ECO:0000256" key="3">
    <source>
        <dbReference type="ARBA" id="ARBA00038050"/>
    </source>
</evidence>
<dbReference type="SUPFAM" id="SSF102462">
    <property type="entry name" value="Peptidyl-tRNA hydrolase II"/>
    <property type="match status" value="1"/>
</dbReference>
<evidence type="ECO:0000256" key="1">
    <source>
        <dbReference type="ARBA" id="ARBA00013260"/>
    </source>
</evidence>
<keyword evidence="5" id="KW-0812">Transmembrane</keyword>
<comment type="similarity">
    <text evidence="3">Belongs to the PTH2 family.</text>
</comment>
<dbReference type="InParanoid" id="L2GMT3"/>
<dbReference type="VEuPathDB" id="MicrosporidiaDB:VICG_00966"/>
<dbReference type="EC" id="3.1.1.29" evidence="1"/>
<dbReference type="GO" id="GO:0004045">
    <property type="term" value="F:peptidyl-tRNA hydrolase activity"/>
    <property type="evidence" value="ECO:0007669"/>
    <property type="project" value="UniProtKB-EC"/>
</dbReference>
<dbReference type="InterPro" id="IPR023476">
    <property type="entry name" value="Pep_tRNA_hydro_II_dom_sf"/>
</dbReference>
<dbReference type="GO" id="GO:0005829">
    <property type="term" value="C:cytosol"/>
    <property type="evidence" value="ECO:0007669"/>
    <property type="project" value="TreeGrafter"/>
</dbReference>
<protein>
    <recommendedName>
        <fullName evidence="1">peptidyl-tRNA hydrolase</fullName>
        <ecNumber evidence="1">3.1.1.29</ecNumber>
    </recommendedName>
</protein>
<evidence type="ECO:0000313" key="7">
    <source>
        <dbReference type="Proteomes" id="UP000011082"/>
    </source>
</evidence>
<keyword evidence="5" id="KW-1133">Transmembrane helix</keyword>
<evidence type="ECO:0000313" key="6">
    <source>
        <dbReference type="EMBL" id="ELA41949.1"/>
    </source>
</evidence>
<organism evidence="6 7">
    <name type="scientific">Vittaforma corneae (strain ATCC 50505)</name>
    <name type="common">Microsporidian parasite</name>
    <name type="synonym">Nosema corneum</name>
    <dbReference type="NCBI Taxonomy" id="993615"/>
    <lineage>
        <taxon>Eukaryota</taxon>
        <taxon>Fungi</taxon>
        <taxon>Fungi incertae sedis</taxon>
        <taxon>Microsporidia</taxon>
        <taxon>Nosematidae</taxon>
        <taxon>Vittaforma</taxon>
    </lineage>
</organism>
<evidence type="ECO:0000256" key="2">
    <source>
        <dbReference type="ARBA" id="ARBA00022801"/>
    </source>
</evidence>
<evidence type="ECO:0000256" key="5">
    <source>
        <dbReference type="SAM" id="Phobius"/>
    </source>
</evidence>
<feature type="transmembrane region" description="Helical" evidence="5">
    <location>
        <begin position="6"/>
        <end position="25"/>
    </location>
</feature>
<dbReference type="Pfam" id="PF01981">
    <property type="entry name" value="PTH2"/>
    <property type="match status" value="1"/>
</dbReference>
<dbReference type="AlphaFoldDB" id="L2GMT3"/>
<dbReference type="GeneID" id="19881678"/>
<accession>L2GMT3</accession>
<evidence type="ECO:0000256" key="4">
    <source>
        <dbReference type="ARBA" id="ARBA00048707"/>
    </source>
</evidence>
<dbReference type="Gene3D" id="3.40.1490.10">
    <property type="entry name" value="Bit1"/>
    <property type="match status" value="1"/>
</dbReference>
<keyword evidence="5" id="KW-0472">Membrane</keyword>
<gene>
    <name evidence="6" type="ORF">VICG_00966</name>
</gene>
<dbReference type="Proteomes" id="UP000011082">
    <property type="component" value="Unassembled WGS sequence"/>
</dbReference>
<dbReference type="InterPro" id="IPR002833">
    <property type="entry name" value="PTH2"/>
</dbReference>
<sequence>MYSFCSFFWPTATFILLGYILYPRVSQRIRKIRVREGDYQVVVIVNRDLGMSKGKVLSQFGHAIDSLHERLKDHPDLVRAWRNNGSAKIALKGTQEDLNKAYYDAKTLGMPYVRIFDAGKTQVKAGSKHSCGTGASNQGAVPTCDRIPPAVLDTIIKLLILAQSTAAMHSLLYCIFLPPKPYIIRKSPLYQSTKIGHSPRSTIAEKY</sequence>